<reference evidence="3 4" key="1">
    <citation type="journal article" date="2011" name="ISME J.">
        <title>Community ecology of hot spring cyanobacterial mats: predominant populations and their functional potential.</title>
        <authorList>
            <person name="Klatt C.G."/>
            <person name="Wood J.M."/>
            <person name="Rusch D.B."/>
            <person name="Bateson M.M."/>
            <person name="Hamamura N."/>
            <person name="Heidelberg J.F."/>
            <person name="Grossman A.R."/>
            <person name="Bhaya D."/>
            <person name="Cohan F.M."/>
            <person name="Kuhl M."/>
            <person name="Bryant D.A."/>
            <person name="Ward D.M."/>
        </authorList>
    </citation>
    <scope>NUCLEOTIDE SEQUENCE [LARGE SCALE GENOMIC DNA]</scope>
    <source>
        <strain evidence="3">OS</strain>
    </source>
</reference>
<sequence length="271" mass="28597">MLKRTYLLCFIVSLTLSSLTVSACSNLPTTGETPEIGSIRILHLSANAGTVDLLLDNRVVGDTVFAFLNRSIPGTVPRFTGPPVSYLANTGYIGVDAGTRNLKVFAAPGGVAARPPLASPDPRVIAQVDVNVAARRAYTIFISDTVGTPGGIQPKVVEDDVPSFPDLTVFRGSARFGHFSPNAPAVRVLITRTSSPGITNQELFGETRYKEVRDFTPIDTGTYRVDIVAGGATVTSTTLTVAPRRVYTILARGLVNASGAAALGVTSYLNN</sequence>
<proteinExistence type="predicted"/>
<feature type="chain" id="PRO_5017296322" evidence="1">
    <location>
        <begin position="24"/>
        <end position="271"/>
    </location>
</feature>
<name>A0A395M0I9_9BACT</name>
<comment type="caution">
    <text evidence="3">The sequence shown here is derived from an EMBL/GenBank/DDBJ whole genome shotgun (WGS) entry which is preliminary data.</text>
</comment>
<evidence type="ECO:0000256" key="1">
    <source>
        <dbReference type="SAM" id="SignalP"/>
    </source>
</evidence>
<dbReference type="AlphaFoldDB" id="A0A395M0I9"/>
<gene>
    <name evidence="3" type="ORF">D0433_06620</name>
</gene>
<evidence type="ECO:0000259" key="2">
    <source>
        <dbReference type="Pfam" id="PF14344"/>
    </source>
</evidence>
<keyword evidence="1" id="KW-0732">Signal</keyword>
<dbReference type="Proteomes" id="UP000266389">
    <property type="component" value="Unassembled WGS sequence"/>
</dbReference>
<dbReference type="EMBL" id="PHFL01000044">
    <property type="protein sequence ID" value="RFM24295.1"/>
    <property type="molecule type" value="Genomic_DNA"/>
</dbReference>
<evidence type="ECO:0000313" key="3">
    <source>
        <dbReference type="EMBL" id="RFM24295.1"/>
    </source>
</evidence>
<evidence type="ECO:0000313" key="4">
    <source>
        <dbReference type="Proteomes" id="UP000266389"/>
    </source>
</evidence>
<dbReference type="PROSITE" id="PS51257">
    <property type="entry name" value="PROKAR_LIPOPROTEIN"/>
    <property type="match status" value="1"/>
</dbReference>
<dbReference type="Pfam" id="PF14344">
    <property type="entry name" value="DUF4397"/>
    <property type="match status" value="1"/>
</dbReference>
<feature type="domain" description="DUF4397" evidence="2">
    <location>
        <begin position="38"/>
        <end position="188"/>
    </location>
</feature>
<feature type="signal peptide" evidence="1">
    <location>
        <begin position="1"/>
        <end position="23"/>
    </location>
</feature>
<accession>A0A395M0I9</accession>
<dbReference type="InterPro" id="IPR025510">
    <property type="entry name" value="DUF4397"/>
</dbReference>
<protein>
    <submittedName>
        <fullName evidence="3">DUF4397 domain-containing protein</fullName>
    </submittedName>
</protein>
<organism evidence="3 4">
    <name type="scientific">Candidatus Thermochlorobacter aerophilus</name>
    <dbReference type="NCBI Taxonomy" id="1868324"/>
    <lineage>
        <taxon>Bacteria</taxon>
        <taxon>Pseudomonadati</taxon>
        <taxon>Chlorobiota</taxon>
        <taxon>Chlorobiia</taxon>
        <taxon>Chlorobiales</taxon>
        <taxon>Candidatus Thermochlorobacteriaceae</taxon>
        <taxon>Candidatus Thermochlorobacter</taxon>
    </lineage>
</organism>